<evidence type="ECO:0000313" key="3">
    <source>
        <dbReference type="Proteomes" id="UP000249819"/>
    </source>
</evidence>
<name>A0A327W272_9BACT</name>
<dbReference type="OrthoDB" id="9812754at2"/>
<dbReference type="Proteomes" id="UP000249819">
    <property type="component" value="Unassembled WGS sequence"/>
</dbReference>
<dbReference type="Pfam" id="PF02627">
    <property type="entry name" value="CMD"/>
    <property type="match status" value="2"/>
</dbReference>
<keyword evidence="2" id="KW-0560">Oxidoreductase</keyword>
<dbReference type="PANTHER" id="PTHR33570:SF2">
    <property type="entry name" value="CARBOXYMUCONOLACTONE DECARBOXYLASE-LIKE DOMAIN-CONTAINING PROTEIN"/>
    <property type="match status" value="1"/>
</dbReference>
<protein>
    <submittedName>
        <fullName evidence="2">Alkylhydroperoxidase/carboxymuconolactone decarboxylase family protein YurZ</fullName>
    </submittedName>
</protein>
<dbReference type="InterPro" id="IPR029032">
    <property type="entry name" value="AhpD-like"/>
</dbReference>
<keyword evidence="3" id="KW-1185">Reference proteome</keyword>
<dbReference type="InterPro" id="IPR052512">
    <property type="entry name" value="4CMD/NDH-1_regulator"/>
</dbReference>
<evidence type="ECO:0000313" key="2">
    <source>
        <dbReference type="EMBL" id="RAJ82305.1"/>
    </source>
</evidence>
<accession>A0A327W272</accession>
<proteinExistence type="predicted"/>
<comment type="caution">
    <text evidence="2">The sequence shown here is derived from an EMBL/GenBank/DDBJ whole genome shotgun (WGS) entry which is preliminary data.</text>
</comment>
<organism evidence="2 3">
    <name type="scientific">Chitinophaga dinghuensis</name>
    <dbReference type="NCBI Taxonomy" id="1539050"/>
    <lineage>
        <taxon>Bacteria</taxon>
        <taxon>Pseudomonadati</taxon>
        <taxon>Bacteroidota</taxon>
        <taxon>Chitinophagia</taxon>
        <taxon>Chitinophagales</taxon>
        <taxon>Chitinophagaceae</taxon>
        <taxon>Chitinophaga</taxon>
    </lineage>
</organism>
<feature type="domain" description="Carboxymuconolactone decarboxylase-like" evidence="1">
    <location>
        <begin position="154"/>
        <end position="227"/>
    </location>
</feature>
<sequence>MKLILLNILLFVIMFADNTQLYAVQQYDSRDTFALNQRQRAIVAIAGLTAKGDLQRLKSQLNIGLESGLNVNQIKEVLIHIYAYAGFPRSIRGLQTFMTILDERKANGIVDVPGNEASPVNEDSSKYERGKRNLEKLTGVIENGPKTGYAAFAPTIEKFLKEHLFADIFERNILSFTERELATVSVLSSIEGVEPMLSSHLKICLNIGLRPEQLQQFVGMIRQVVGVREAEETQKVLNDVLKEKIPNSQ</sequence>
<reference evidence="2 3" key="1">
    <citation type="submission" date="2018-06" db="EMBL/GenBank/DDBJ databases">
        <title>Genomic Encyclopedia of Archaeal and Bacterial Type Strains, Phase II (KMG-II): from individual species to whole genera.</title>
        <authorList>
            <person name="Goeker M."/>
        </authorList>
    </citation>
    <scope>NUCLEOTIDE SEQUENCE [LARGE SCALE GENOMIC DNA]</scope>
    <source>
        <strain evidence="2 3">DSM 29821</strain>
    </source>
</reference>
<dbReference type="SUPFAM" id="SSF69118">
    <property type="entry name" value="AhpD-like"/>
    <property type="match status" value="1"/>
</dbReference>
<dbReference type="RefSeq" id="WP_111592829.1">
    <property type="nucleotide sequence ID" value="NZ_QLMA01000004.1"/>
</dbReference>
<dbReference type="GO" id="GO:0051920">
    <property type="term" value="F:peroxiredoxin activity"/>
    <property type="evidence" value="ECO:0007669"/>
    <property type="project" value="InterPro"/>
</dbReference>
<dbReference type="EMBL" id="QLMA01000004">
    <property type="protein sequence ID" value="RAJ82305.1"/>
    <property type="molecule type" value="Genomic_DNA"/>
</dbReference>
<gene>
    <name evidence="2" type="ORF">CLV59_104530</name>
</gene>
<dbReference type="PANTHER" id="PTHR33570">
    <property type="entry name" value="4-CARBOXYMUCONOLACTONE DECARBOXYLASE FAMILY PROTEIN"/>
    <property type="match status" value="1"/>
</dbReference>
<evidence type="ECO:0000259" key="1">
    <source>
        <dbReference type="Pfam" id="PF02627"/>
    </source>
</evidence>
<feature type="domain" description="Carboxymuconolactone decarboxylase-like" evidence="1">
    <location>
        <begin position="34"/>
        <end position="93"/>
    </location>
</feature>
<dbReference type="InterPro" id="IPR003779">
    <property type="entry name" value="CMD-like"/>
</dbReference>
<dbReference type="Gene3D" id="1.20.1290.10">
    <property type="entry name" value="AhpD-like"/>
    <property type="match status" value="1"/>
</dbReference>
<dbReference type="AlphaFoldDB" id="A0A327W272"/>
<keyword evidence="2" id="KW-0575">Peroxidase</keyword>